<proteinExistence type="predicted"/>
<evidence type="ECO:0000313" key="2">
    <source>
        <dbReference type="EMBL" id="KAG2577857.1"/>
    </source>
</evidence>
<dbReference type="AlphaFoldDB" id="A0A8T0QX71"/>
<protein>
    <submittedName>
        <fullName evidence="2">Uncharacterized protein</fullName>
    </submittedName>
</protein>
<dbReference type="Proteomes" id="UP000823388">
    <property type="component" value="Chromosome 6N"/>
</dbReference>
<gene>
    <name evidence="2" type="ORF">PVAP13_6NG181203</name>
</gene>
<organism evidence="2 3">
    <name type="scientific">Panicum virgatum</name>
    <name type="common">Blackwell switchgrass</name>
    <dbReference type="NCBI Taxonomy" id="38727"/>
    <lineage>
        <taxon>Eukaryota</taxon>
        <taxon>Viridiplantae</taxon>
        <taxon>Streptophyta</taxon>
        <taxon>Embryophyta</taxon>
        <taxon>Tracheophyta</taxon>
        <taxon>Spermatophyta</taxon>
        <taxon>Magnoliopsida</taxon>
        <taxon>Liliopsida</taxon>
        <taxon>Poales</taxon>
        <taxon>Poaceae</taxon>
        <taxon>PACMAD clade</taxon>
        <taxon>Panicoideae</taxon>
        <taxon>Panicodae</taxon>
        <taxon>Paniceae</taxon>
        <taxon>Panicinae</taxon>
        <taxon>Panicum</taxon>
        <taxon>Panicum sect. Hiantes</taxon>
    </lineage>
</organism>
<evidence type="ECO:0000256" key="1">
    <source>
        <dbReference type="SAM" id="MobiDB-lite"/>
    </source>
</evidence>
<evidence type="ECO:0000313" key="3">
    <source>
        <dbReference type="Proteomes" id="UP000823388"/>
    </source>
</evidence>
<keyword evidence="3" id="KW-1185">Reference proteome</keyword>
<feature type="compositionally biased region" description="Basic and acidic residues" evidence="1">
    <location>
        <begin position="58"/>
        <end position="67"/>
    </location>
</feature>
<feature type="compositionally biased region" description="Polar residues" evidence="1">
    <location>
        <begin position="75"/>
        <end position="107"/>
    </location>
</feature>
<sequence>MKKAREADREALKKEFMSLMQAAQGQPSLQQANNDGQQIAEVAPATIMGEGNETTMESEERTHEQGNIDRCPMQTKLSSTTPAGINTTRTTRSSAANNNQTCQNKGGNTAVIYTKG</sequence>
<dbReference type="EMBL" id="CM029048">
    <property type="protein sequence ID" value="KAG2577857.1"/>
    <property type="molecule type" value="Genomic_DNA"/>
</dbReference>
<reference evidence="2" key="1">
    <citation type="submission" date="2020-05" db="EMBL/GenBank/DDBJ databases">
        <title>WGS assembly of Panicum virgatum.</title>
        <authorList>
            <person name="Lovell J.T."/>
            <person name="Jenkins J."/>
            <person name="Shu S."/>
            <person name="Juenger T.E."/>
            <person name="Schmutz J."/>
        </authorList>
    </citation>
    <scope>NUCLEOTIDE SEQUENCE</scope>
    <source>
        <strain evidence="2">AP13</strain>
    </source>
</reference>
<name>A0A8T0QX71_PANVG</name>
<feature type="region of interest" description="Disordered" evidence="1">
    <location>
        <begin position="52"/>
        <end position="116"/>
    </location>
</feature>
<comment type="caution">
    <text evidence="2">The sequence shown here is derived from an EMBL/GenBank/DDBJ whole genome shotgun (WGS) entry which is preliminary data.</text>
</comment>
<accession>A0A8T0QX71</accession>